<evidence type="ECO:0000256" key="5">
    <source>
        <dbReference type="ARBA" id="ARBA00023180"/>
    </source>
</evidence>
<comment type="caution">
    <text evidence="6">The sequence shown here is derived from an EMBL/GenBank/DDBJ whole genome shotgun (WGS) entry which is preliminary data.</text>
</comment>
<dbReference type="InterPro" id="IPR001563">
    <property type="entry name" value="Peptidase_S10"/>
</dbReference>
<keyword evidence="3" id="KW-0732">Signal</keyword>
<evidence type="ECO:0000256" key="1">
    <source>
        <dbReference type="ARBA" id="ARBA00022645"/>
    </source>
</evidence>
<dbReference type="STRING" id="1385369.N825_23320"/>
<dbReference type="GO" id="GO:0004185">
    <property type="term" value="F:serine-type carboxypeptidase activity"/>
    <property type="evidence" value="ECO:0007669"/>
    <property type="project" value="InterPro"/>
</dbReference>
<organism evidence="6 7">
    <name type="scientific">Skermanella stibiiresistens SB22</name>
    <dbReference type="NCBI Taxonomy" id="1385369"/>
    <lineage>
        <taxon>Bacteria</taxon>
        <taxon>Pseudomonadati</taxon>
        <taxon>Pseudomonadota</taxon>
        <taxon>Alphaproteobacteria</taxon>
        <taxon>Rhodospirillales</taxon>
        <taxon>Azospirillaceae</taxon>
        <taxon>Skermanella</taxon>
    </lineage>
</organism>
<protein>
    <submittedName>
        <fullName evidence="6">Peptidase S10</fullName>
    </submittedName>
</protein>
<keyword evidence="2" id="KW-0645">Protease</keyword>
<evidence type="ECO:0000313" key="7">
    <source>
        <dbReference type="Proteomes" id="UP000019486"/>
    </source>
</evidence>
<name>W9GVY6_9PROT</name>
<dbReference type="PANTHER" id="PTHR11802:SF3">
    <property type="entry name" value="RETINOID-INDUCIBLE SERINE CARBOXYPEPTIDASE"/>
    <property type="match status" value="1"/>
</dbReference>
<keyword evidence="5" id="KW-0325">Glycoprotein</keyword>
<dbReference type="Pfam" id="PF00450">
    <property type="entry name" value="Peptidase_S10"/>
    <property type="match status" value="1"/>
</dbReference>
<dbReference type="SUPFAM" id="SSF53474">
    <property type="entry name" value="alpha/beta-Hydrolases"/>
    <property type="match status" value="1"/>
</dbReference>
<dbReference type="PANTHER" id="PTHR11802">
    <property type="entry name" value="SERINE PROTEASE FAMILY S10 SERINE CARBOXYPEPTIDASE"/>
    <property type="match status" value="1"/>
</dbReference>
<dbReference type="GO" id="GO:0006508">
    <property type="term" value="P:proteolysis"/>
    <property type="evidence" value="ECO:0007669"/>
    <property type="project" value="UniProtKB-KW"/>
</dbReference>
<evidence type="ECO:0000256" key="3">
    <source>
        <dbReference type="ARBA" id="ARBA00022729"/>
    </source>
</evidence>
<dbReference type="AlphaFoldDB" id="W9GVY6"/>
<evidence type="ECO:0000313" key="6">
    <source>
        <dbReference type="EMBL" id="EWY36806.1"/>
    </source>
</evidence>
<keyword evidence="7" id="KW-1185">Reference proteome</keyword>
<keyword evidence="1" id="KW-0121">Carboxypeptidase</keyword>
<dbReference type="InterPro" id="IPR029058">
    <property type="entry name" value="AB_hydrolase_fold"/>
</dbReference>
<sequence>MPIVDAKGETTARIFVSSYRADGADPATRPVTFLFNGGPGAASAFLHLGLVGPRILVTNPDGSLAPPPARLQDNPETWLAFTDLVFVDPVGTGYSRATGKEDDAEKKFWSVRGDASSMSEIVRLWLTREGRWSSPKYIAGESYGGFRAVVMALQLQRDAGIALNGMVLVSPALEFSLLRGGDFDLLGWAMPLPSMAASARALGKGDPSITQEEAERFALSDYLVGLASLRGGATADAKSFNARVAAMTGLPLEIVERFHAKLPIQLFAKEMPAEPGRVVSLYDGTIKVPDPDPERQAVGSDPYLDALIAPYSTVFNDYARTTLGFESDTPYRLLNRRVSGEWNWDLGRQQGYAGVTDDLQEALAVNPDMRVLITHGMTDLVTPYLSSRWLIDQIRLPPEIKAHLAVKTYQGGHMLYMRADQRRLMTDDIRRLYQETAPGGVP</sequence>
<dbReference type="Proteomes" id="UP000019486">
    <property type="component" value="Unassembled WGS sequence"/>
</dbReference>
<gene>
    <name evidence="6" type="ORF">N825_23320</name>
</gene>
<proteinExistence type="predicted"/>
<evidence type="ECO:0000256" key="2">
    <source>
        <dbReference type="ARBA" id="ARBA00022670"/>
    </source>
</evidence>
<dbReference type="PATRIC" id="fig|1385369.3.peg.6134"/>
<evidence type="ECO:0000256" key="4">
    <source>
        <dbReference type="ARBA" id="ARBA00022801"/>
    </source>
</evidence>
<dbReference type="EMBL" id="AVFL01000035">
    <property type="protein sequence ID" value="EWY36806.1"/>
    <property type="molecule type" value="Genomic_DNA"/>
</dbReference>
<dbReference type="Gene3D" id="3.40.50.1820">
    <property type="entry name" value="alpha/beta hydrolase"/>
    <property type="match status" value="1"/>
</dbReference>
<reference evidence="6 7" key="1">
    <citation type="submission" date="2013-08" db="EMBL/GenBank/DDBJ databases">
        <title>The genome sequence of Skermanella stibiiresistens.</title>
        <authorList>
            <person name="Zhu W."/>
            <person name="Wang G."/>
        </authorList>
    </citation>
    <scope>NUCLEOTIDE SEQUENCE [LARGE SCALE GENOMIC DNA]</scope>
    <source>
        <strain evidence="6 7">SB22</strain>
    </source>
</reference>
<keyword evidence="4" id="KW-0378">Hydrolase</keyword>
<accession>W9GVY6</accession>